<dbReference type="EMBL" id="CP025746">
    <property type="protein sequence ID" value="QAA32352.1"/>
    <property type="molecule type" value="Genomic_DNA"/>
</dbReference>
<dbReference type="OrthoDB" id="3286086at2"/>
<dbReference type="KEGG" id="cmah:C1I91_12280"/>
<protein>
    <submittedName>
        <fullName evidence="1">Uncharacterized protein</fullName>
    </submittedName>
</protein>
<name>A0A3R5U5M1_9CLOT</name>
<dbReference type="InterPro" id="IPR008930">
    <property type="entry name" value="Terpenoid_cyclase/PrenylTrfase"/>
</dbReference>
<gene>
    <name evidence="1" type="ORF">C1I91_12280</name>
</gene>
<evidence type="ECO:0000313" key="1">
    <source>
        <dbReference type="EMBL" id="QAA32352.1"/>
    </source>
</evidence>
<accession>A0A3R5U5M1</accession>
<evidence type="ECO:0000313" key="2">
    <source>
        <dbReference type="Proteomes" id="UP000286268"/>
    </source>
</evidence>
<keyword evidence="2" id="KW-1185">Reference proteome</keyword>
<dbReference type="AlphaFoldDB" id="A0A3R5U5M1"/>
<reference evidence="1 2" key="1">
    <citation type="submission" date="2018-01" db="EMBL/GenBank/DDBJ databases">
        <title>Genome Sequencing and Assembly of Anaerobacter polyendosporus strain CT4.</title>
        <authorList>
            <person name="Tachaapaikoon C."/>
            <person name="Sutheeworapong S."/>
            <person name="Jenjaroenpun P."/>
            <person name="Wongsurawat T."/>
            <person name="Nookeaw I."/>
            <person name="Cheawchanlertfa P."/>
            <person name="Kosugi A."/>
            <person name="Cheevadhanarak S."/>
            <person name="Ratanakhanokchai K."/>
        </authorList>
    </citation>
    <scope>NUCLEOTIDE SEQUENCE [LARGE SCALE GENOMIC DNA]</scope>
    <source>
        <strain evidence="1 2">CT4</strain>
    </source>
</reference>
<dbReference type="SUPFAM" id="SSF48239">
    <property type="entry name" value="Terpenoid cyclases/Protein prenyltransferases"/>
    <property type="match status" value="1"/>
</dbReference>
<sequence>MDKLSKEQFVQIRNWIYRNARPLDLARWRYHFEKGTKEEVLAALVAYQNSDGGFGHALEADSWNINSTPIQTWCATEILYELEVTDKNNKIVKGILKYLDSKQDFKKGYWLAATPSNNDYPHAPWWTYGENVIENWGYNPTIALVGFILYFEDKETKLYKLALEIAEKAVDLFLNTDNVESMHQIACFIRFYEYCRKAGVTELFNTDMMLDRLKQKVKVTIGQDKEAWKDTYLCKPSQFMVTPKSVFYMDNKELSDYEVSFIIDTLSSEGTWSITWDWADYPEQWAISKNWWKANVILKNLMYLKDFNCL</sequence>
<organism evidence="1 2">
    <name type="scientific">Clostridium manihotivorum</name>
    <dbReference type="NCBI Taxonomy" id="2320868"/>
    <lineage>
        <taxon>Bacteria</taxon>
        <taxon>Bacillati</taxon>
        <taxon>Bacillota</taxon>
        <taxon>Clostridia</taxon>
        <taxon>Eubacteriales</taxon>
        <taxon>Clostridiaceae</taxon>
        <taxon>Clostridium</taxon>
    </lineage>
</organism>
<dbReference type="Gene3D" id="1.50.10.20">
    <property type="match status" value="1"/>
</dbReference>
<proteinExistence type="predicted"/>
<dbReference type="RefSeq" id="WP_128213139.1">
    <property type="nucleotide sequence ID" value="NZ_CP025746.1"/>
</dbReference>
<dbReference type="Proteomes" id="UP000286268">
    <property type="component" value="Chromosome"/>
</dbReference>